<gene>
    <name evidence="5" type="ORF">MFU01_82880</name>
    <name evidence="6" type="ORF">SAMN05443572_1192</name>
</gene>
<accession>A0A511TGH8</accession>
<evidence type="ECO:0000256" key="1">
    <source>
        <dbReference type="ARBA" id="ARBA00023015"/>
    </source>
</evidence>
<dbReference type="InterPro" id="IPR009057">
    <property type="entry name" value="Homeodomain-like_sf"/>
</dbReference>
<organism evidence="5 8">
    <name type="scientific">Myxococcus fulvus</name>
    <dbReference type="NCBI Taxonomy" id="33"/>
    <lineage>
        <taxon>Bacteria</taxon>
        <taxon>Pseudomonadati</taxon>
        <taxon>Myxococcota</taxon>
        <taxon>Myxococcia</taxon>
        <taxon>Myxococcales</taxon>
        <taxon>Cystobacterineae</taxon>
        <taxon>Myxococcaceae</taxon>
        <taxon>Myxococcus</taxon>
    </lineage>
</organism>
<protein>
    <submittedName>
        <fullName evidence="5">AraC family transcriptional regulator</fullName>
    </submittedName>
    <submittedName>
        <fullName evidence="6">AraC-type DNA-binding protein</fullName>
    </submittedName>
</protein>
<dbReference type="OrthoDB" id="7191628at2"/>
<keyword evidence="3" id="KW-0804">Transcription</keyword>
<comment type="caution">
    <text evidence="5">The sequence shown here is derived from an EMBL/GenBank/DDBJ whole genome shotgun (WGS) entry which is preliminary data.</text>
</comment>
<evidence type="ECO:0000256" key="3">
    <source>
        <dbReference type="ARBA" id="ARBA00023163"/>
    </source>
</evidence>
<keyword evidence="7" id="KW-1185">Reference proteome</keyword>
<evidence type="ECO:0000259" key="4">
    <source>
        <dbReference type="PROSITE" id="PS01124"/>
    </source>
</evidence>
<reference evidence="6 7" key="1">
    <citation type="submission" date="2016-10" db="EMBL/GenBank/DDBJ databases">
        <authorList>
            <person name="Varghese N."/>
            <person name="Submissions S."/>
        </authorList>
    </citation>
    <scope>NUCLEOTIDE SEQUENCE [LARGE SCALE GENOMIC DNA]</scope>
    <source>
        <strain evidence="6 7">DSM 16525</strain>
    </source>
</reference>
<dbReference type="SUPFAM" id="SSF46689">
    <property type="entry name" value="Homeodomain-like"/>
    <property type="match status" value="1"/>
</dbReference>
<name>A0A511TGH8_MYXFU</name>
<dbReference type="Proteomes" id="UP000183760">
    <property type="component" value="Unassembled WGS sequence"/>
</dbReference>
<dbReference type="GO" id="GO:0003700">
    <property type="term" value="F:DNA-binding transcription factor activity"/>
    <property type="evidence" value="ECO:0007669"/>
    <property type="project" value="InterPro"/>
</dbReference>
<dbReference type="GO" id="GO:0043565">
    <property type="term" value="F:sequence-specific DNA binding"/>
    <property type="evidence" value="ECO:0007669"/>
    <property type="project" value="InterPro"/>
</dbReference>
<sequence>MILQMRSHLLLGGGRALYVGRFHELPRHRFAANAVLVGLDDAFELVDGDGRVGQHEAAFVRGWQWHALDFQGGRAAVLFLEPGVKLRHQVDASAVRAAVETALGARHLQPWTELFQEALHLGPCPREVDARIARVAAWLSAPTRESAPADAERLARWVGASTSLVEHRFSEQVGVPMGAYRAWHRMQAAAALALRGRSLTEVAHAAGFYDSAHFSRLFRGMFGLPPSKVFTDGLTGTVFEARVSGAP</sequence>
<dbReference type="AlphaFoldDB" id="A0A511TGH8"/>
<dbReference type="RefSeq" id="WP_074959319.1">
    <property type="nucleotide sequence ID" value="NZ_BJXR01000076.1"/>
</dbReference>
<proteinExistence type="predicted"/>
<dbReference type="SMART" id="SM00342">
    <property type="entry name" value="HTH_ARAC"/>
    <property type="match status" value="1"/>
</dbReference>
<evidence type="ECO:0000313" key="6">
    <source>
        <dbReference type="EMBL" id="SEU42205.1"/>
    </source>
</evidence>
<evidence type="ECO:0000313" key="5">
    <source>
        <dbReference type="EMBL" id="GEN13251.1"/>
    </source>
</evidence>
<dbReference type="STRING" id="1334629.MFUL124B02_11280"/>
<dbReference type="PROSITE" id="PS01124">
    <property type="entry name" value="HTH_ARAC_FAMILY_2"/>
    <property type="match status" value="1"/>
</dbReference>
<evidence type="ECO:0000313" key="8">
    <source>
        <dbReference type="Proteomes" id="UP000321514"/>
    </source>
</evidence>
<dbReference type="InterPro" id="IPR050204">
    <property type="entry name" value="AraC_XylS_family_regulators"/>
</dbReference>
<evidence type="ECO:0000313" key="7">
    <source>
        <dbReference type="Proteomes" id="UP000183760"/>
    </source>
</evidence>
<dbReference type="Pfam" id="PF12833">
    <property type="entry name" value="HTH_18"/>
    <property type="match status" value="1"/>
</dbReference>
<dbReference type="EMBL" id="BJXR01000076">
    <property type="protein sequence ID" value="GEN13251.1"/>
    <property type="molecule type" value="Genomic_DNA"/>
</dbReference>
<dbReference type="InterPro" id="IPR018060">
    <property type="entry name" value="HTH_AraC"/>
</dbReference>
<dbReference type="PANTHER" id="PTHR46796">
    <property type="entry name" value="HTH-TYPE TRANSCRIPTIONAL ACTIVATOR RHAS-RELATED"/>
    <property type="match status" value="1"/>
</dbReference>
<dbReference type="PANTHER" id="PTHR46796:SF2">
    <property type="entry name" value="TRANSCRIPTIONAL REGULATORY PROTEIN"/>
    <property type="match status" value="1"/>
</dbReference>
<dbReference type="Gene3D" id="1.10.10.60">
    <property type="entry name" value="Homeodomain-like"/>
    <property type="match status" value="2"/>
</dbReference>
<dbReference type="Proteomes" id="UP000321514">
    <property type="component" value="Unassembled WGS sequence"/>
</dbReference>
<evidence type="ECO:0000256" key="2">
    <source>
        <dbReference type="ARBA" id="ARBA00023125"/>
    </source>
</evidence>
<feature type="domain" description="HTH araC/xylS-type" evidence="4">
    <location>
        <begin position="133"/>
        <end position="232"/>
    </location>
</feature>
<reference evidence="5 8" key="2">
    <citation type="submission" date="2019-07" db="EMBL/GenBank/DDBJ databases">
        <title>Whole genome shotgun sequence of Myxococcus fulvus NBRC 100333.</title>
        <authorList>
            <person name="Hosoyama A."/>
            <person name="Uohara A."/>
            <person name="Ohji S."/>
            <person name="Ichikawa N."/>
        </authorList>
    </citation>
    <scope>NUCLEOTIDE SEQUENCE [LARGE SCALE GENOMIC DNA]</scope>
    <source>
        <strain evidence="5 8">NBRC 100333</strain>
    </source>
</reference>
<keyword evidence="1" id="KW-0805">Transcription regulation</keyword>
<dbReference type="EMBL" id="FOIB01000019">
    <property type="protein sequence ID" value="SEU42205.1"/>
    <property type="molecule type" value="Genomic_DNA"/>
</dbReference>
<keyword evidence="2 6" id="KW-0238">DNA-binding</keyword>